<feature type="compositionally biased region" description="Gly residues" evidence="1">
    <location>
        <begin position="130"/>
        <end position="140"/>
    </location>
</feature>
<evidence type="ECO:0000256" key="2">
    <source>
        <dbReference type="SAM" id="SignalP"/>
    </source>
</evidence>
<evidence type="ECO:0000313" key="4">
    <source>
        <dbReference type="EMBL" id="MBB5157027.1"/>
    </source>
</evidence>
<dbReference type="InterPro" id="IPR043724">
    <property type="entry name" value="DUF5666"/>
</dbReference>
<dbReference type="AlphaFoldDB" id="A0A840QAQ1"/>
<feature type="region of interest" description="Disordered" evidence="1">
    <location>
        <begin position="238"/>
        <end position="273"/>
    </location>
</feature>
<comment type="caution">
    <text evidence="4">The sequence shown here is derived from an EMBL/GenBank/DDBJ whole genome shotgun (WGS) entry which is preliminary data.</text>
</comment>
<gene>
    <name evidence="4" type="ORF">BJ970_004561</name>
</gene>
<feature type="region of interest" description="Disordered" evidence="1">
    <location>
        <begin position="119"/>
        <end position="173"/>
    </location>
</feature>
<dbReference type="Pfam" id="PF18914">
    <property type="entry name" value="DUF5666"/>
    <property type="match status" value="2"/>
</dbReference>
<proteinExistence type="predicted"/>
<evidence type="ECO:0000313" key="5">
    <source>
        <dbReference type="Proteomes" id="UP000584374"/>
    </source>
</evidence>
<feature type="chain" id="PRO_5032297061" description="DUF5666 domain-containing protein" evidence="2">
    <location>
        <begin position="22"/>
        <end position="273"/>
    </location>
</feature>
<reference evidence="4 5" key="1">
    <citation type="submission" date="2020-08" db="EMBL/GenBank/DDBJ databases">
        <title>Sequencing the genomes of 1000 actinobacteria strains.</title>
        <authorList>
            <person name="Klenk H.-P."/>
        </authorList>
    </citation>
    <scope>NUCLEOTIDE SEQUENCE [LARGE SCALE GENOMIC DNA]</scope>
    <source>
        <strain evidence="4 5">DSM 45584</strain>
    </source>
</reference>
<dbReference type="RefSeq" id="WP_184728049.1">
    <property type="nucleotide sequence ID" value="NZ_JACHIW010000001.1"/>
</dbReference>
<organism evidence="4 5">
    <name type="scientific">Saccharopolyspora phatthalungensis</name>
    <dbReference type="NCBI Taxonomy" id="664693"/>
    <lineage>
        <taxon>Bacteria</taxon>
        <taxon>Bacillati</taxon>
        <taxon>Actinomycetota</taxon>
        <taxon>Actinomycetes</taxon>
        <taxon>Pseudonocardiales</taxon>
        <taxon>Pseudonocardiaceae</taxon>
        <taxon>Saccharopolyspora</taxon>
    </lineage>
</organism>
<feature type="region of interest" description="Disordered" evidence="1">
    <location>
        <begin position="27"/>
        <end position="47"/>
    </location>
</feature>
<feature type="signal peptide" evidence="2">
    <location>
        <begin position="1"/>
        <end position="21"/>
    </location>
</feature>
<feature type="domain" description="DUF5666" evidence="3">
    <location>
        <begin position="170"/>
        <end position="239"/>
    </location>
</feature>
<feature type="region of interest" description="Disordered" evidence="1">
    <location>
        <begin position="180"/>
        <end position="199"/>
    </location>
</feature>
<feature type="compositionally biased region" description="Polar residues" evidence="1">
    <location>
        <begin position="180"/>
        <end position="191"/>
    </location>
</feature>
<keyword evidence="5" id="KW-1185">Reference proteome</keyword>
<feature type="compositionally biased region" description="Low complexity" evidence="1">
    <location>
        <begin position="144"/>
        <end position="158"/>
    </location>
</feature>
<feature type="domain" description="DUF5666" evidence="3">
    <location>
        <begin position="52"/>
        <end position="103"/>
    </location>
</feature>
<accession>A0A840QAQ1</accession>
<dbReference type="EMBL" id="JACHIW010000001">
    <property type="protein sequence ID" value="MBB5157027.1"/>
    <property type="molecule type" value="Genomic_DNA"/>
</dbReference>
<sequence length="273" mass="26896">MTIRLSHSVLAGSCAALFALAACGGNSSRPGNSAPPPSSSDQGARAPQGAFGTIAAVTASAMEVQNQQSGQVTVNFTASTTFDSTVPASLSDVTVGSCVMVTAAAGTTANPTAPAVEISQPANNTCTRGGLFGGGGGGNQGRTSSSRQPNPSRQPSPSAGNNQGPRGAFGSVTAVQPNGFTVRETNPRSNQTTDVTVTADSSTTYTRTVPADSHALAVGKCVVALGPADDTGAVTARSITISTPGPNGCPTFGRGQGRRPGQDQGQSNGGSNG</sequence>
<dbReference type="Proteomes" id="UP000584374">
    <property type="component" value="Unassembled WGS sequence"/>
</dbReference>
<protein>
    <recommendedName>
        <fullName evidence="3">DUF5666 domain-containing protein</fullName>
    </recommendedName>
</protein>
<keyword evidence="2" id="KW-0732">Signal</keyword>
<name>A0A840QAQ1_9PSEU</name>
<evidence type="ECO:0000259" key="3">
    <source>
        <dbReference type="Pfam" id="PF18914"/>
    </source>
</evidence>
<evidence type="ECO:0000256" key="1">
    <source>
        <dbReference type="SAM" id="MobiDB-lite"/>
    </source>
</evidence>
<dbReference type="PROSITE" id="PS51257">
    <property type="entry name" value="PROKAR_LIPOPROTEIN"/>
    <property type="match status" value="1"/>
</dbReference>